<keyword evidence="2" id="KW-1185">Reference proteome</keyword>
<gene>
    <name evidence="1" type="primary">Fas1_0</name>
    <name evidence="1" type="ORF">E2C01_081189</name>
</gene>
<evidence type="ECO:0000313" key="2">
    <source>
        <dbReference type="Proteomes" id="UP000324222"/>
    </source>
</evidence>
<proteinExistence type="predicted"/>
<organism evidence="1 2">
    <name type="scientific">Portunus trituberculatus</name>
    <name type="common">Swimming crab</name>
    <name type="synonym">Neptunus trituberculatus</name>
    <dbReference type="NCBI Taxonomy" id="210409"/>
    <lineage>
        <taxon>Eukaryota</taxon>
        <taxon>Metazoa</taxon>
        <taxon>Ecdysozoa</taxon>
        <taxon>Arthropoda</taxon>
        <taxon>Crustacea</taxon>
        <taxon>Multicrustacea</taxon>
        <taxon>Malacostraca</taxon>
        <taxon>Eumalacostraca</taxon>
        <taxon>Eucarida</taxon>
        <taxon>Decapoda</taxon>
        <taxon>Pleocyemata</taxon>
        <taxon>Brachyura</taxon>
        <taxon>Eubrachyura</taxon>
        <taxon>Portunoidea</taxon>
        <taxon>Portunidae</taxon>
        <taxon>Portuninae</taxon>
        <taxon>Portunus</taxon>
    </lineage>
</organism>
<sequence>MDRLNHDELLVDNIIKSDEVLSSLLKSKSYMAFLPNDKALSAYQGVKDSTLITNLPYLVQDMPDELNTDLVGNPRVYVSKVPSGQPSITGWEHLHVYINDAKVIDANHRAISSRGMKQVRH</sequence>
<accession>A0A5B7J1K8</accession>
<comment type="caution">
    <text evidence="1">The sequence shown here is derived from an EMBL/GenBank/DDBJ whole genome shotgun (WGS) entry which is preliminary data.</text>
</comment>
<dbReference type="EMBL" id="VSRR010071227">
    <property type="protein sequence ID" value="MPC86364.1"/>
    <property type="molecule type" value="Genomic_DNA"/>
</dbReference>
<evidence type="ECO:0000313" key="1">
    <source>
        <dbReference type="EMBL" id="MPC86364.1"/>
    </source>
</evidence>
<name>A0A5B7J1K8_PORTR</name>
<dbReference type="OrthoDB" id="6368361at2759"/>
<dbReference type="AlphaFoldDB" id="A0A5B7J1K8"/>
<dbReference type="Proteomes" id="UP000324222">
    <property type="component" value="Unassembled WGS sequence"/>
</dbReference>
<protein>
    <submittedName>
        <fullName evidence="1">Fasciclin-1</fullName>
    </submittedName>
</protein>
<reference evidence="1 2" key="1">
    <citation type="submission" date="2019-05" db="EMBL/GenBank/DDBJ databases">
        <title>Another draft genome of Portunus trituberculatus and its Hox gene families provides insights of decapod evolution.</title>
        <authorList>
            <person name="Jeong J.-H."/>
            <person name="Song I."/>
            <person name="Kim S."/>
            <person name="Choi T."/>
            <person name="Kim D."/>
            <person name="Ryu S."/>
            <person name="Kim W."/>
        </authorList>
    </citation>
    <scope>NUCLEOTIDE SEQUENCE [LARGE SCALE GENOMIC DNA]</scope>
    <source>
        <tissue evidence="1">Muscle</tissue>
    </source>
</reference>